<sequence length="272" mass="31480">MTHRLAVSGSTILSDINQLDNLLWDGISNIEIGEFADEEAFQKFLRFKKENKLTFGIHSPIIRGTSKYDFIQKVHYDPAVAWQQVDAEANRLSKIGAEYLLIHFPFFQDKIEGNPHTCIEEGLQRLKCIREKYNMEIVCEPKLGVNRSSAGIHYLHDFPVDLWAAYNLKLCVDIGDYLMATSDKILDYLAKWKDYIKVVHLHHIDYIGDEYTWVPVHPSGETMGHETIQPIIQYLAALDNITFVFEHTPQLVPSEAYVKEGYIWMRQLIYGE</sequence>
<proteinExistence type="predicted"/>
<dbReference type="GO" id="GO:0016853">
    <property type="term" value="F:isomerase activity"/>
    <property type="evidence" value="ECO:0007669"/>
    <property type="project" value="UniProtKB-KW"/>
</dbReference>
<evidence type="ECO:0000313" key="1">
    <source>
        <dbReference type="EMBL" id="QUI24087.1"/>
    </source>
</evidence>
<dbReference type="KEGG" id="vpy:HZI73_18100"/>
<evidence type="ECO:0000313" key="2">
    <source>
        <dbReference type="Proteomes" id="UP000683246"/>
    </source>
</evidence>
<gene>
    <name evidence="1" type="ORF">HZI73_18100</name>
</gene>
<dbReference type="EMBL" id="CP058649">
    <property type="protein sequence ID" value="QUI24087.1"/>
    <property type="molecule type" value="Genomic_DNA"/>
</dbReference>
<keyword evidence="2" id="KW-1185">Reference proteome</keyword>
<dbReference type="AlphaFoldDB" id="A0A8J8SI48"/>
<keyword evidence="1" id="KW-0413">Isomerase</keyword>
<dbReference type="SUPFAM" id="SSF51658">
    <property type="entry name" value="Xylose isomerase-like"/>
    <property type="match status" value="1"/>
</dbReference>
<protein>
    <submittedName>
        <fullName evidence="1">Sugar phosphate isomerase/epimerase</fullName>
    </submittedName>
</protein>
<dbReference type="RefSeq" id="WP_212694779.1">
    <property type="nucleotide sequence ID" value="NZ_CP058649.1"/>
</dbReference>
<dbReference type="Gene3D" id="3.20.20.150">
    <property type="entry name" value="Divalent-metal-dependent TIM barrel enzymes"/>
    <property type="match status" value="1"/>
</dbReference>
<accession>A0A8J8SI48</accession>
<name>A0A8J8SI48_9FIRM</name>
<dbReference type="Proteomes" id="UP000683246">
    <property type="component" value="Chromosome"/>
</dbReference>
<organism evidence="1 2">
    <name type="scientific">Vallitalea pronyensis</name>
    <dbReference type="NCBI Taxonomy" id="1348613"/>
    <lineage>
        <taxon>Bacteria</taxon>
        <taxon>Bacillati</taxon>
        <taxon>Bacillota</taxon>
        <taxon>Clostridia</taxon>
        <taxon>Lachnospirales</taxon>
        <taxon>Vallitaleaceae</taxon>
        <taxon>Vallitalea</taxon>
    </lineage>
</organism>
<dbReference type="InterPro" id="IPR036237">
    <property type="entry name" value="Xyl_isomerase-like_sf"/>
</dbReference>
<reference evidence="1" key="1">
    <citation type="submission" date="2020-07" db="EMBL/GenBank/DDBJ databases">
        <title>Vallitalea pronyensis genome.</title>
        <authorList>
            <person name="Postec A."/>
        </authorList>
    </citation>
    <scope>NUCLEOTIDE SEQUENCE</scope>
    <source>
        <strain evidence="1">FatNI3</strain>
    </source>
</reference>